<evidence type="ECO:0000256" key="8">
    <source>
        <dbReference type="SAM" id="Phobius"/>
    </source>
</evidence>
<feature type="transmembrane region" description="Helical" evidence="8">
    <location>
        <begin position="339"/>
        <end position="359"/>
    </location>
</feature>
<evidence type="ECO:0000256" key="7">
    <source>
        <dbReference type="ARBA" id="ARBA00023136"/>
    </source>
</evidence>
<evidence type="ECO:0000313" key="9">
    <source>
        <dbReference type="EMBL" id="MFD1521511.1"/>
    </source>
</evidence>
<dbReference type="PANTHER" id="PTHR30472:SF24">
    <property type="entry name" value="FERRIC ENTEROBACTIN TRANSPORT SYSTEM PERMEASE PROTEIN FEPG"/>
    <property type="match status" value="1"/>
</dbReference>
<keyword evidence="6 8" id="KW-1133">Transmembrane helix</keyword>
<feature type="transmembrane region" description="Helical" evidence="8">
    <location>
        <begin position="150"/>
        <end position="169"/>
    </location>
</feature>
<feature type="transmembrane region" description="Helical" evidence="8">
    <location>
        <begin position="37"/>
        <end position="56"/>
    </location>
</feature>
<evidence type="ECO:0000313" key="10">
    <source>
        <dbReference type="Proteomes" id="UP001597114"/>
    </source>
</evidence>
<feature type="transmembrane region" description="Helical" evidence="8">
    <location>
        <begin position="124"/>
        <end position="144"/>
    </location>
</feature>
<feature type="transmembrane region" description="Helical" evidence="8">
    <location>
        <begin position="92"/>
        <end position="112"/>
    </location>
</feature>
<evidence type="ECO:0000256" key="6">
    <source>
        <dbReference type="ARBA" id="ARBA00022989"/>
    </source>
</evidence>
<dbReference type="Gene3D" id="1.10.3470.10">
    <property type="entry name" value="ABC transporter involved in vitamin B12 uptake, BtuC"/>
    <property type="match status" value="1"/>
</dbReference>
<proteinExistence type="inferred from homology"/>
<evidence type="ECO:0000256" key="1">
    <source>
        <dbReference type="ARBA" id="ARBA00004651"/>
    </source>
</evidence>
<comment type="subcellular location">
    <subcellularLocation>
        <location evidence="1">Cell membrane</location>
        <topology evidence="1">Multi-pass membrane protein</topology>
    </subcellularLocation>
</comment>
<comment type="caution">
    <text evidence="9">The sequence shown here is derived from an EMBL/GenBank/DDBJ whole genome shotgun (WGS) entry which is preliminary data.</text>
</comment>
<evidence type="ECO:0000256" key="5">
    <source>
        <dbReference type="ARBA" id="ARBA00022692"/>
    </source>
</evidence>
<feature type="transmembrane region" description="Helical" evidence="8">
    <location>
        <begin position="310"/>
        <end position="327"/>
    </location>
</feature>
<dbReference type="PANTHER" id="PTHR30472">
    <property type="entry name" value="FERRIC ENTEROBACTIN TRANSPORT SYSTEM PERMEASE PROTEIN"/>
    <property type="match status" value="1"/>
</dbReference>
<dbReference type="SUPFAM" id="SSF81345">
    <property type="entry name" value="ABC transporter involved in vitamin B12 uptake, BtuC"/>
    <property type="match status" value="1"/>
</dbReference>
<keyword evidence="7 8" id="KW-0472">Membrane</keyword>
<organism evidence="9 10">
    <name type="scientific">Pseudonocardia yunnanensis</name>
    <dbReference type="NCBI Taxonomy" id="58107"/>
    <lineage>
        <taxon>Bacteria</taxon>
        <taxon>Bacillati</taxon>
        <taxon>Actinomycetota</taxon>
        <taxon>Actinomycetes</taxon>
        <taxon>Pseudonocardiales</taxon>
        <taxon>Pseudonocardiaceae</taxon>
        <taxon>Pseudonocardia</taxon>
    </lineage>
</organism>
<keyword evidence="3" id="KW-0813">Transport</keyword>
<gene>
    <name evidence="9" type="ORF">ACFSJD_28710</name>
</gene>
<comment type="similarity">
    <text evidence="2">Belongs to the binding-protein-dependent transport system permease family. FecCD subfamily.</text>
</comment>
<dbReference type="EMBL" id="JBHUCO010000037">
    <property type="protein sequence ID" value="MFD1521511.1"/>
    <property type="molecule type" value="Genomic_DNA"/>
</dbReference>
<evidence type="ECO:0000256" key="4">
    <source>
        <dbReference type="ARBA" id="ARBA00022475"/>
    </source>
</evidence>
<dbReference type="InterPro" id="IPR037294">
    <property type="entry name" value="ABC_BtuC-like"/>
</dbReference>
<evidence type="ECO:0000256" key="2">
    <source>
        <dbReference type="ARBA" id="ARBA00007935"/>
    </source>
</evidence>
<feature type="transmembrane region" description="Helical" evidence="8">
    <location>
        <begin position="270"/>
        <end position="298"/>
    </location>
</feature>
<keyword evidence="4" id="KW-1003">Cell membrane</keyword>
<reference evidence="10" key="1">
    <citation type="journal article" date="2019" name="Int. J. Syst. Evol. Microbiol.">
        <title>The Global Catalogue of Microorganisms (GCM) 10K type strain sequencing project: providing services to taxonomists for standard genome sequencing and annotation.</title>
        <authorList>
            <consortium name="The Broad Institute Genomics Platform"/>
            <consortium name="The Broad Institute Genome Sequencing Center for Infectious Disease"/>
            <person name="Wu L."/>
            <person name="Ma J."/>
        </authorList>
    </citation>
    <scope>NUCLEOTIDE SEQUENCE [LARGE SCALE GENOMIC DNA]</scope>
    <source>
        <strain evidence="10">CCM 7043</strain>
    </source>
</reference>
<dbReference type="InterPro" id="IPR000522">
    <property type="entry name" value="ABC_transptr_permease_BtuC"/>
</dbReference>
<sequence>MAVLDKASPSRTARERVPGRPALRLGPFSVVWRPRTVLVLGIGLVVLLLGMALNIGRGDFPISVGEVLSVLAGGGDQGQRFIVMDLRLPRSLTGLLVGAALAVAGAITQSIARNPLASPDMIGFTAGANAAAVGVIVLGGSGWFLGAVGLPVAALVGGLVSAFAIYGLAWRRGVQGFRLVLVGIGIDVTLTALVHWLTIVAGVTEAARAYVWLNGSLNGRGWEHVVPVGIALAVLVPAALVLAHVLGGLQFGDDTARGLGIPVDRARTALLVVAVGLASVATASAGPIAFVALVAPQISQRLVGSARPPIAVSLVVGATLTVLADLIARTAFGATELPVGIVTAVLGAPYLLFLIARYGREARA</sequence>
<dbReference type="CDD" id="cd06550">
    <property type="entry name" value="TM_ABC_iron-siderophores_like"/>
    <property type="match status" value="1"/>
</dbReference>
<keyword evidence="10" id="KW-1185">Reference proteome</keyword>
<dbReference type="Pfam" id="PF01032">
    <property type="entry name" value="FecCD"/>
    <property type="match status" value="1"/>
</dbReference>
<protein>
    <submittedName>
        <fullName evidence="9">FecCD family ABC transporter permease</fullName>
    </submittedName>
</protein>
<dbReference type="Proteomes" id="UP001597114">
    <property type="component" value="Unassembled WGS sequence"/>
</dbReference>
<keyword evidence="5 8" id="KW-0812">Transmembrane</keyword>
<evidence type="ECO:0000256" key="3">
    <source>
        <dbReference type="ARBA" id="ARBA00022448"/>
    </source>
</evidence>
<feature type="transmembrane region" description="Helical" evidence="8">
    <location>
        <begin position="181"/>
        <end position="204"/>
    </location>
</feature>
<dbReference type="RefSeq" id="WP_344724143.1">
    <property type="nucleotide sequence ID" value="NZ_BAAAUS010000024.1"/>
</dbReference>
<accession>A0ABW4F1T3</accession>
<name>A0ABW4F1T3_9PSEU</name>
<feature type="transmembrane region" description="Helical" evidence="8">
    <location>
        <begin position="224"/>
        <end position="249"/>
    </location>
</feature>